<dbReference type="Pfam" id="PF07690">
    <property type="entry name" value="MFS_1"/>
    <property type="match status" value="1"/>
</dbReference>
<feature type="transmembrane region" description="Helical" evidence="4">
    <location>
        <begin position="139"/>
        <end position="163"/>
    </location>
</feature>
<dbReference type="PANTHER" id="PTHR11360">
    <property type="entry name" value="MONOCARBOXYLATE TRANSPORTER"/>
    <property type="match status" value="1"/>
</dbReference>
<dbReference type="Gene3D" id="1.20.1250.20">
    <property type="entry name" value="MFS general substrate transporter like domains"/>
    <property type="match status" value="2"/>
</dbReference>
<feature type="transmembrane region" description="Helical" evidence="4">
    <location>
        <begin position="79"/>
        <end position="103"/>
    </location>
</feature>
<feature type="transmembrane region" description="Helical" evidence="4">
    <location>
        <begin position="51"/>
        <end position="72"/>
    </location>
</feature>
<proteinExistence type="predicted"/>
<keyword evidence="3 4" id="KW-0472">Membrane</keyword>
<feature type="transmembrane region" description="Helical" evidence="4">
    <location>
        <begin position="253"/>
        <end position="273"/>
    </location>
</feature>
<evidence type="ECO:0000256" key="3">
    <source>
        <dbReference type="ARBA" id="ARBA00023136"/>
    </source>
</evidence>
<dbReference type="AlphaFoldDB" id="A0A8K0VCD7"/>
<keyword evidence="1 4" id="KW-0812">Transmembrane</keyword>
<evidence type="ECO:0000256" key="2">
    <source>
        <dbReference type="ARBA" id="ARBA00022989"/>
    </source>
</evidence>
<feature type="domain" description="Major facilitator superfamily (MFS) profile" evidence="5">
    <location>
        <begin position="13"/>
        <end position="400"/>
    </location>
</feature>
<evidence type="ECO:0000259" key="5">
    <source>
        <dbReference type="PROSITE" id="PS50850"/>
    </source>
</evidence>
<reference evidence="6" key="1">
    <citation type="submission" date="2021-01" db="EMBL/GenBank/DDBJ databases">
        <title>Tabrizicola alba sp. nov. a motile alkaliphilic bacterium isolated from a soda lake.</title>
        <authorList>
            <person name="Szuroczki S."/>
            <person name="Abbaszade G."/>
            <person name="Schumann P."/>
            <person name="Toth E."/>
        </authorList>
    </citation>
    <scope>NUCLEOTIDE SEQUENCE</scope>
    <source>
        <strain evidence="6">DMG-N-6</strain>
    </source>
</reference>
<accession>A0A8K0VCD7</accession>
<feature type="transmembrane region" description="Helical" evidence="4">
    <location>
        <begin position="285"/>
        <end position="305"/>
    </location>
</feature>
<dbReference type="PANTHER" id="PTHR11360:SF308">
    <property type="entry name" value="BLL3089 PROTEIN"/>
    <property type="match status" value="1"/>
</dbReference>
<gene>
    <name evidence="6" type="ORF">JL811_05605</name>
</gene>
<feature type="transmembrane region" description="Helical" evidence="4">
    <location>
        <begin position="374"/>
        <end position="396"/>
    </location>
</feature>
<dbReference type="PROSITE" id="PS50850">
    <property type="entry name" value="MFS"/>
    <property type="match status" value="1"/>
</dbReference>
<feature type="transmembrane region" description="Helical" evidence="4">
    <location>
        <begin position="109"/>
        <end position="132"/>
    </location>
</feature>
<dbReference type="InterPro" id="IPR020846">
    <property type="entry name" value="MFS_dom"/>
</dbReference>
<feature type="transmembrane region" description="Helical" evidence="4">
    <location>
        <begin position="345"/>
        <end position="368"/>
    </location>
</feature>
<dbReference type="GO" id="GO:0022857">
    <property type="term" value="F:transmembrane transporter activity"/>
    <property type="evidence" value="ECO:0007669"/>
    <property type="project" value="InterPro"/>
</dbReference>
<keyword evidence="2 4" id="KW-1133">Transmembrane helix</keyword>
<evidence type="ECO:0000313" key="7">
    <source>
        <dbReference type="Proteomes" id="UP000648908"/>
    </source>
</evidence>
<evidence type="ECO:0000256" key="1">
    <source>
        <dbReference type="ARBA" id="ARBA00022692"/>
    </source>
</evidence>
<dbReference type="RefSeq" id="WP_202687511.1">
    <property type="nucleotide sequence ID" value="NZ_JAESVN010000002.1"/>
</dbReference>
<feature type="transmembrane region" description="Helical" evidence="4">
    <location>
        <begin position="221"/>
        <end position="241"/>
    </location>
</feature>
<dbReference type="EMBL" id="JAESVN010000002">
    <property type="protein sequence ID" value="MBL4916692.1"/>
    <property type="molecule type" value="Genomic_DNA"/>
</dbReference>
<name>A0A8K0VCD7_9RHOB</name>
<dbReference type="SUPFAM" id="SSF103473">
    <property type="entry name" value="MFS general substrate transporter"/>
    <property type="match status" value="1"/>
</dbReference>
<sequence length="401" mass="43135">MPIFTFLRTNAKFLFAGFLISWLSSFGQTYFISVFAGEIRFEFGLSHGGWGAIYGVATTASAVVMLWSGVLTDKFRVRVLAAAVITGLVLACVLMSVSSAIWALVLTIFLLRLLGQGMMSHISGVAMARWFVANRGRALAIAALGFSMGEVSLPLSFVAAKALADWRTLWLVAAGILLICLPVILTLLRAERTPQSMAAESQSTGMEGRHWTRAEVLRHPLFWFLIPALLGPAAFNTAFFFQQVHLAEVKGWPHVALVAIFPVYSAATVVAMLGSGWLVDRVGAVRLMAFYQLPLVAFFLLMGQADNLAQAAPLMVFMGLTAGAQATVPTAFWAEVYGTRHIGSIKAVGASVMVLGSALGPLLTGGLIDAGLDYPRQMTGIAVYFALACLLVWTGLRHSRV</sequence>
<feature type="transmembrane region" description="Helical" evidence="4">
    <location>
        <begin position="169"/>
        <end position="188"/>
    </location>
</feature>
<feature type="transmembrane region" description="Helical" evidence="4">
    <location>
        <begin position="311"/>
        <end position="333"/>
    </location>
</feature>
<protein>
    <submittedName>
        <fullName evidence="6">MFS transporter</fullName>
    </submittedName>
</protein>
<dbReference type="Proteomes" id="UP000648908">
    <property type="component" value="Unassembled WGS sequence"/>
</dbReference>
<organism evidence="6 7">
    <name type="scientific">Szabonella alba</name>
    <dbReference type="NCBI Taxonomy" id="2804194"/>
    <lineage>
        <taxon>Bacteria</taxon>
        <taxon>Pseudomonadati</taxon>
        <taxon>Pseudomonadota</taxon>
        <taxon>Alphaproteobacteria</taxon>
        <taxon>Rhodobacterales</taxon>
        <taxon>Paracoccaceae</taxon>
        <taxon>Szabonella</taxon>
    </lineage>
</organism>
<evidence type="ECO:0000313" key="6">
    <source>
        <dbReference type="EMBL" id="MBL4916692.1"/>
    </source>
</evidence>
<evidence type="ECO:0000256" key="4">
    <source>
        <dbReference type="SAM" id="Phobius"/>
    </source>
</evidence>
<dbReference type="InterPro" id="IPR011701">
    <property type="entry name" value="MFS"/>
</dbReference>
<keyword evidence="7" id="KW-1185">Reference proteome</keyword>
<comment type="caution">
    <text evidence="6">The sequence shown here is derived from an EMBL/GenBank/DDBJ whole genome shotgun (WGS) entry which is preliminary data.</text>
</comment>
<dbReference type="InterPro" id="IPR050327">
    <property type="entry name" value="Proton-linked_MCT"/>
</dbReference>
<dbReference type="InterPro" id="IPR036259">
    <property type="entry name" value="MFS_trans_sf"/>
</dbReference>